<organism evidence="1 2">
    <name type="scientific">Candidatus Nitrospira kreftii</name>
    <dbReference type="NCBI Taxonomy" id="2652173"/>
    <lineage>
        <taxon>Bacteria</taxon>
        <taxon>Pseudomonadati</taxon>
        <taxon>Nitrospirota</taxon>
        <taxon>Nitrospiria</taxon>
        <taxon>Nitrospirales</taxon>
        <taxon>Nitrospiraceae</taxon>
        <taxon>Nitrospira</taxon>
    </lineage>
</organism>
<reference evidence="1 2" key="1">
    <citation type="journal article" date="2020" name="ISME J.">
        <title>Enrichment and physiological characterization of a novel comammox Nitrospira indicates ammonium inhibition of complete nitrification.</title>
        <authorList>
            <person name="Sakoula D."/>
            <person name="Koch H."/>
            <person name="Frank J."/>
            <person name="Jetten M.S.M."/>
            <person name="van Kessel M.A.H.J."/>
            <person name="Lucker S."/>
        </authorList>
    </citation>
    <scope>NUCLEOTIDE SEQUENCE [LARGE SCALE GENOMIC DNA]</scope>
    <source>
        <strain evidence="1">Comreactor17</strain>
    </source>
</reference>
<dbReference type="AlphaFoldDB" id="A0A7S8FBX3"/>
<gene>
    <name evidence="1" type="ORF">Nkreftii_000771</name>
</gene>
<sequence length="132" mass="14993">MKPTSMHFIALCAVLGILDACSTTGPAYSSAPLRAPPMVQTAPQLRASDRMLYWIEEARELHTMATHREREAELVVKKQPGPETDEFVKQMRIFAHRLEKAAEYARVQAQEAEREIPPEMIMELQSALLMTR</sequence>
<dbReference type="KEGG" id="nkf:Nkreftii_000771"/>
<name>A0A7S8FBX3_9BACT</name>
<evidence type="ECO:0000313" key="2">
    <source>
        <dbReference type="Proteomes" id="UP000593737"/>
    </source>
</evidence>
<accession>A0A7S8FBX3</accession>
<dbReference type="EMBL" id="CP047423">
    <property type="protein sequence ID" value="QPD02997.1"/>
    <property type="molecule type" value="Genomic_DNA"/>
</dbReference>
<proteinExistence type="predicted"/>
<protein>
    <submittedName>
        <fullName evidence="1">Uncharacterized protein</fullName>
    </submittedName>
</protein>
<evidence type="ECO:0000313" key="1">
    <source>
        <dbReference type="EMBL" id="QPD02997.1"/>
    </source>
</evidence>
<dbReference type="Proteomes" id="UP000593737">
    <property type="component" value="Chromosome"/>
</dbReference>